<dbReference type="InParanoid" id="A0A2G5DV41"/>
<dbReference type="Proteomes" id="UP000230069">
    <property type="component" value="Unassembled WGS sequence"/>
</dbReference>
<dbReference type="AlphaFoldDB" id="A0A2G5DV41"/>
<protein>
    <submittedName>
        <fullName evidence="2">Uncharacterized protein</fullName>
    </submittedName>
</protein>
<dbReference type="EMBL" id="KZ305031">
    <property type="protein sequence ID" value="PIA47394.1"/>
    <property type="molecule type" value="Genomic_DNA"/>
</dbReference>
<reference evidence="2 3" key="1">
    <citation type="submission" date="2017-09" db="EMBL/GenBank/DDBJ databases">
        <title>WGS assembly of Aquilegia coerulea Goldsmith.</title>
        <authorList>
            <person name="Hodges S."/>
            <person name="Kramer E."/>
            <person name="Nordborg M."/>
            <person name="Tomkins J."/>
            <person name="Borevitz J."/>
            <person name="Derieg N."/>
            <person name="Yan J."/>
            <person name="Mihaltcheva S."/>
            <person name="Hayes R.D."/>
            <person name="Rokhsar D."/>
        </authorList>
    </citation>
    <scope>NUCLEOTIDE SEQUENCE [LARGE SCALE GENOMIC DNA]</scope>
    <source>
        <strain evidence="3">cv. Goldsmith</strain>
    </source>
</reference>
<evidence type="ECO:0000313" key="3">
    <source>
        <dbReference type="Proteomes" id="UP000230069"/>
    </source>
</evidence>
<dbReference type="FunCoup" id="A0A2G5DV41">
    <property type="interactions" value="487"/>
</dbReference>
<dbReference type="PANTHER" id="PTHR35995:SF1">
    <property type="entry name" value="OS04G0690500 PROTEIN"/>
    <property type="match status" value="1"/>
</dbReference>
<feature type="region of interest" description="Disordered" evidence="1">
    <location>
        <begin position="123"/>
        <end position="154"/>
    </location>
</feature>
<feature type="region of interest" description="Disordered" evidence="1">
    <location>
        <begin position="79"/>
        <end position="98"/>
    </location>
</feature>
<feature type="compositionally biased region" description="Polar residues" evidence="1">
    <location>
        <begin position="123"/>
        <end position="149"/>
    </location>
</feature>
<evidence type="ECO:0000256" key="1">
    <source>
        <dbReference type="SAM" id="MobiDB-lite"/>
    </source>
</evidence>
<dbReference type="OrthoDB" id="1924480at2759"/>
<gene>
    <name evidence="2" type="ORF">AQUCO_01400217v1</name>
</gene>
<dbReference type="STRING" id="218851.A0A2G5DV41"/>
<dbReference type="Pfam" id="PF05340">
    <property type="entry name" value="DUF740"/>
    <property type="match status" value="1"/>
</dbReference>
<sequence length="221" mass="25141">MNQYGEENSICYFHPKEKLVGVCAFCLKERLLILAAKQGHLPLSKDTSRSYNVLHRKSTLTIPKIFALGSFLHRSHHTKSEDFDHQDQDTSTSSPEDSFISIKFEDNGIASWDKGANTKVSLVPSNMSNNQKPNNKVSLKPLSMSNNPKSNKETTKTVIEHVKPHASPLWWRKRIGQLFQLVRWKRSNKAKACHVGSKVGGVKVMRKGWIKTLTKKKRTME</sequence>
<dbReference type="InterPro" id="IPR008004">
    <property type="entry name" value="OCTOPUS-like"/>
</dbReference>
<keyword evidence="3" id="KW-1185">Reference proteome</keyword>
<accession>A0A2G5DV41</accession>
<dbReference type="PANTHER" id="PTHR35995">
    <property type="entry name" value="OS04G0690500 PROTEIN"/>
    <property type="match status" value="1"/>
</dbReference>
<organism evidence="2 3">
    <name type="scientific">Aquilegia coerulea</name>
    <name type="common">Rocky mountain columbine</name>
    <dbReference type="NCBI Taxonomy" id="218851"/>
    <lineage>
        <taxon>Eukaryota</taxon>
        <taxon>Viridiplantae</taxon>
        <taxon>Streptophyta</taxon>
        <taxon>Embryophyta</taxon>
        <taxon>Tracheophyta</taxon>
        <taxon>Spermatophyta</taxon>
        <taxon>Magnoliopsida</taxon>
        <taxon>Ranunculales</taxon>
        <taxon>Ranunculaceae</taxon>
        <taxon>Thalictroideae</taxon>
        <taxon>Aquilegia</taxon>
    </lineage>
</organism>
<name>A0A2G5DV41_AQUCA</name>
<evidence type="ECO:0000313" key="2">
    <source>
        <dbReference type="EMBL" id="PIA47394.1"/>
    </source>
</evidence>
<feature type="compositionally biased region" description="Basic and acidic residues" evidence="1">
    <location>
        <begin position="79"/>
        <end position="88"/>
    </location>
</feature>
<proteinExistence type="predicted"/>